<dbReference type="FunFam" id="3.30.200.20:FF:000074">
    <property type="entry name" value="cyclin-dependent kinase 12 isoform X2"/>
    <property type="match status" value="1"/>
</dbReference>
<comment type="similarity">
    <text evidence="2">Belongs to the protein kinase superfamily. CMGC Ser/Thr protein kinase family. CDC2/CDKX subfamily.</text>
</comment>
<name>A0A443QKC4_9ACAR</name>
<gene>
    <name evidence="20" type="ORF">B4U79_13765</name>
</gene>
<keyword evidence="6" id="KW-0808">Transferase</keyword>
<feature type="domain" description="Protein kinase" evidence="19">
    <location>
        <begin position="283"/>
        <end position="582"/>
    </location>
</feature>
<feature type="compositionally biased region" description="Basic and acidic residues" evidence="17">
    <location>
        <begin position="105"/>
        <end position="116"/>
    </location>
</feature>
<evidence type="ECO:0000256" key="6">
    <source>
        <dbReference type="ARBA" id="ARBA00022679"/>
    </source>
</evidence>
<dbReference type="GO" id="GO:0004693">
    <property type="term" value="F:cyclin-dependent protein serine/threonine kinase activity"/>
    <property type="evidence" value="ECO:0007669"/>
    <property type="project" value="UniProtKB-EC"/>
</dbReference>
<dbReference type="EC" id="2.7.11.22" evidence="4"/>
<dbReference type="AlphaFoldDB" id="A0A443QKC4"/>
<evidence type="ECO:0000256" key="2">
    <source>
        <dbReference type="ARBA" id="ARBA00006485"/>
    </source>
</evidence>
<keyword evidence="5" id="KW-0723">Serine/threonine-protein kinase</keyword>
<dbReference type="PROSITE" id="PS00107">
    <property type="entry name" value="PROTEIN_KINASE_ATP"/>
    <property type="match status" value="1"/>
</dbReference>
<dbReference type="InterPro" id="IPR008271">
    <property type="entry name" value="Ser/Thr_kinase_AS"/>
</dbReference>
<feature type="chain" id="PRO_5019486640" description="Cyclin-dependent kinase 12" evidence="18">
    <location>
        <begin position="19"/>
        <end position="633"/>
    </location>
</feature>
<evidence type="ECO:0000256" key="13">
    <source>
        <dbReference type="ARBA" id="ARBA00047811"/>
    </source>
</evidence>
<dbReference type="Gene3D" id="3.30.200.20">
    <property type="entry name" value="Phosphorylase Kinase, domain 1"/>
    <property type="match status" value="1"/>
</dbReference>
<comment type="catalytic activity">
    <reaction evidence="15">
        <text>[DNA-directed RNA polymerase] + ATP = phospho-[DNA-directed RNA polymerase] + ADP + H(+)</text>
        <dbReference type="Rhea" id="RHEA:10216"/>
        <dbReference type="Rhea" id="RHEA-COMP:11321"/>
        <dbReference type="Rhea" id="RHEA-COMP:11322"/>
        <dbReference type="ChEBI" id="CHEBI:15378"/>
        <dbReference type="ChEBI" id="CHEBI:30616"/>
        <dbReference type="ChEBI" id="CHEBI:43176"/>
        <dbReference type="ChEBI" id="CHEBI:68546"/>
        <dbReference type="ChEBI" id="CHEBI:456216"/>
        <dbReference type="EC" id="2.7.11.23"/>
    </reaction>
</comment>
<feature type="region of interest" description="Disordered" evidence="17">
    <location>
        <begin position="602"/>
        <end position="633"/>
    </location>
</feature>
<dbReference type="SMART" id="SM00220">
    <property type="entry name" value="S_TKc"/>
    <property type="match status" value="1"/>
</dbReference>
<dbReference type="GO" id="GO:0032968">
    <property type="term" value="P:positive regulation of transcription elongation by RNA polymerase II"/>
    <property type="evidence" value="ECO:0007669"/>
    <property type="project" value="TreeGrafter"/>
</dbReference>
<evidence type="ECO:0000256" key="12">
    <source>
        <dbReference type="ARBA" id="ARBA00041920"/>
    </source>
</evidence>
<organism evidence="20 21">
    <name type="scientific">Dinothrombium tinctorium</name>
    <dbReference type="NCBI Taxonomy" id="1965070"/>
    <lineage>
        <taxon>Eukaryota</taxon>
        <taxon>Metazoa</taxon>
        <taxon>Ecdysozoa</taxon>
        <taxon>Arthropoda</taxon>
        <taxon>Chelicerata</taxon>
        <taxon>Arachnida</taxon>
        <taxon>Acari</taxon>
        <taxon>Acariformes</taxon>
        <taxon>Trombidiformes</taxon>
        <taxon>Prostigmata</taxon>
        <taxon>Anystina</taxon>
        <taxon>Parasitengona</taxon>
        <taxon>Trombidioidea</taxon>
        <taxon>Trombidiidae</taxon>
        <taxon>Dinothrombium</taxon>
    </lineage>
</organism>
<evidence type="ECO:0000313" key="20">
    <source>
        <dbReference type="EMBL" id="RWS03472.1"/>
    </source>
</evidence>
<dbReference type="Pfam" id="PF00069">
    <property type="entry name" value="Pkinase"/>
    <property type="match status" value="1"/>
</dbReference>
<dbReference type="GO" id="GO:0008024">
    <property type="term" value="C:cyclin/CDK positive transcription elongation factor complex"/>
    <property type="evidence" value="ECO:0007669"/>
    <property type="project" value="TreeGrafter"/>
</dbReference>
<evidence type="ECO:0000256" key="18">
    <source>
        <dbReference type="SAM" id="SignalP"/>
    </source>
</evidence>
<reference evidence="20 21" key="1">
    <citation type="journal article" date="2018" name="Gigascience">
        <title>Genomes of trombidid mites reveal novel predicted allergens and laterally-transferred genes associated with secondary metabolism.</title>
        <authorList>
            <person name="Dong X."/>
            <person name="Chaisiri K."/>
            <person name="Xia D."/>
            <person name="Armstrong S.D."/>
            <person name="Fang Y."/>
            <person name="Donnelly M.J."/>
            <person name="Kadowaki T."/>
            <person name="McGarry J.W."/>
            <person name="Darby A.C."/>
            <person name="Makepeace B.L."/>
        </authorList>
    </citation>
    <scope>NUCLEOTIDE SEQUENCE [LARGE SCALE GENOMIC DNA]</scope>
    <source>
        <strain evidence="20">UoL-WK</strain>
    </source>
</reference>
<dbReference type="PANTHER" id="PTHR24056:SF546">
    <property type="entry name" value="CYCLIN-DEPENDENT KINASE 12"/>
    <property type="match status" value="1"/>
</dbReference>
<evidence type="ECO:0000256" key="17">
    <source>
        <dbReference type="SAM" id="MobiDB-lite"/>
    </source>
</evidence>
<dbReference type="GO" id="GO:0005524">
    <property type="term" value="F:ATP binding"/>
    <property type="evidence" value="ECO:0007669"/>
    <property type="project" value="UniProtKB-UniRule"/>
</dbReference>
<comment type="caution">
    <text evidence="20">The sequence shown here is derived from an EMBL/GenBank/DDBJ whole genome shotgun (WGS) entry which is preliminary data.</text>
</comment>
<evidence type="ECO:0000313" key="21">
    <source>
        <dbReference type="Proteomes" id="UP000285301"/>
    </source>
</evidence>
<keyword evidence="8 20" id="KW-0418">Kinase</keyword>
<keyword evidence="21" id="KW-1185">Reference proteome</keyword>
<dbReference type="InterPro" id="IPR050108">
    <property type="entry name" value="CDK"/>
</dbReference>
<comment type="catalytic activity">
    <reaction evidence="13">
        <text>L-threonyl-[protein] + ATP = O-phospho-L-threonyl-[protein] + ADP + H(+)</text>
        <dbReference type="Rhea" id="RHEA:46608"/>
        <dbReference type="Rhea" id="RHEA-COMP:11060"/>
        <dbReference type="Rhea" id="RHEA-COMP:11605"/>
        <dbReference type="ChEBI" id="CHEBI:15378"/>
        <dbReference type="ChEBI" id="CHEBI:30013"/>
        <dbReference type="ChEBI" id="CHEBI:30616"/>
        <dbReference type="ChEBI" id="CHEBI:61977"/>
        <dbReference type="ChEBI" id="CHEBI:456216"/>
        <dbReference type="EC" id="2.7.11.22"/>
    </reaction>
</comment>
<feature type="compositionally biased region" description="Low complexity" evidence="17">
    <location>
        <begin position="617"/>
        <end position="633"/>
    </location>
</feature>
<dbReference type="CDD" id="cd07864">
    <property type="entry name" value="STKc_CDK12"/>
    <property type="match status" value="1"/>
</dbReference>
<evidence type="ECO:0000256" key="4">
    <source>
        <dbReference type="ARBA" id="ARBA00012425"/>
    </source>
</evidence>
<dbReference type="Gene3D" id="1.10.510.10">
    <property type="entry name" value="Transferase(Phosphotransferase) domain 1"/>
    <property type="match status" value="1"/>
</dbReference>
<feature type="binding site" evidence="16">
    <location>
        <position position="317"/>
    </location>
    <ligand>
        <name>ATP</name>
        <dbReference type="ChEBI" id="CHEBI:30616"/>
    </ligand>
</feature>
<dbReference type="PROSITE" id="PS00108">
    <property type="entry name" value="PROTEIN_KINASE_ST"/>
    <property type="match status" value="1"/>
</dbReference>
<dbReference type="PROSITE" id="PS50011">
    <property type="entry name" value="PROTEIN_KINASE_DOM"/>
    <property type="match status" value="1"/>
</dbReference>
<dbReference type="STRING" id="1965070.A0A443QKC4"/>
<evidence type="ECO:0000256" key="5">
    <source>
        <dbReference type="ARBA" id="ARBA00022527"/>
    </source>
</evidence>
<keyword evidence="18" id="KW-0732">Signal</keyword>
<comment type="catalytic activity">
    <reaction evidence="14">
        <text>L-seryl-[protein] + ATP = O-phospho-L-seryl-[protein] + ADP + H(+)</text>
        <dbReference type="Rhea" id="RHEA:17989"/>
        <dbReference type="Rhea" id="RHEA-COMP:9863"/>
        <dbReference type="Rhea" id="RHEA-COMP:11604"/>
        <dbReference type="ChEBI" id="CHEBI:15378"/>
        <dbReference type="ChEBI" id="CHEBI:29999"/>
        <dbReference type="ChEBI" id="CHEBI:30616"/>
        <dbReference type="ChEBI" id="CHEBI:83421"/>
        <dbReference type="ChEBI" id="CHEBI:456216"/>
        <dbReference type="EC" id="2.7.11.22"/>
    </reaction>
</comment>
<keyword evidence="9 16" id="KW-0067">ATP-binding</keyword>
<dbReference type="OrthoDB" id="28397at2759"/>
<dbReference type="GO" id="GO:0008353">
    <property type="term" value="F:RNA polymerase II CTD heptapeptide repeat kinase activity"/>
    <property type="evidence" value="ECO:0007669"/>
    <property type="project" value="UniProtKB-EC"/>
</dbReference>
<proteinExistence type="inferred from homology"/>
<dbReference type="PANTHER" id="PTHR24056">
    <property type="entry name" value="CELL DIVISION PROTEIN KINASE"/>
    <property type="match status" value="1"/>
</dbReference>
<evidence type="ECO:0000256" key="11">
    <source>
        <dbReference type="ARBA" id="ARBA00040213"/>
    </source>
</evidence>
<dbReference type="InterPro" id="IPR000719">
    <property type="entry name" value="Prot_kinase_dom"/>
</dbReference>
<dbReference type="EC" id="2.7.11.23" evidence="3"/>
<dbReference type="InterPro" id="IPR011009">
    <property type="entry name" value="Kinase-like_dom_sf"/>
</dbReference>
<keyword evidence="10" id="KW-0539">Nucleus</keyword>
<evidence type="ECO:0000259" key="19">
    <source>
        <dbReference type="PROSITE" id="PS50011"/>
    </source>
</evidence>
<evidence type="ECO:0000256" key="7">
    <source>
        <dbReference type="ARBA" id="ARBA00022741"/>
    </source>
</evidence>
<dbReference type="FunFam" id="1.10.510.10:FF:000415">
    <property type="entry name" value="CMGC/CDK/CRK7 protein kinase, variant"/>
    <property type="match status" value="1"/>
</dbReference>
<protein>
    <recommendedName>
        <fullName evidence="11">Cyclin-dependent kinase 12</fullName>
        <ecNumber evidence="4">2.7.11.22</ecNumber>
        <ecNumber evidence="3">2.7.11.23</ecNumber>
    </recommendedName>
    <alternativeName>
        <fullName evidence="12">Cell division protein kinase 12</fullName>
    </alternativeName>
</protein>
<comment type="subcellular location">
    <subcellularLocation>
        <location evidence="1">Nucleus</location>
    </subcellularLocation>
</comment>
<dbReference type="Proteomes" id="UP000285301">
    <property type="component" value="Unassembled WGS sequence"/>
</dbReference>
<evidence type="ECO:0000256" key="9">
    <source>
        <dbReference type="ARBA" id="ARBA00022840"/>
    </source>
</evidence>
<evidence type="ECO:0000256" key="3">
    <source>
        <dbReference type="ARBA" id="ARBA00012409"/>
    </source>
</evidence>
<evidence type="ECO:0000256" key="10">
    <source>
        <dbReference type="ARBA" id="ARBA00023242"/>
    </source>
</evidence>
<dbReference type="InterPro" id="IPR017441">
    <property type="entry name" value="Protein_kinase_ATP_BS"/>
</dbReference>
<sequence>MFLLIAISIANDLIHVHLFVAIVYIPEIDPRSQEETGPNRPTEGLLKEARIVVVVPQTERANVAIAVLQGRSREKSPRRGRSVSRSPMTPKRGRSPPDSPRSPHKSRDASWEESTRSRSSGTVIMDNNRYSSTSFAAELMKQKLKKRPHSESMSNMESAVAVSNQAYVPPPQQQQQTFQAPPPPARGNAPLDASTSQQNGFVQMMKPSTLPHLPLPVVGNQMPAVSKSNRCNMTPGTRLTQLPLPSTSPLDINEEDHKKRRPRIINKTYPPHQDHQPRCVDVFNIICQIGEGTYGQVYKACDKLQSRDENGTIVALKKVRLENEKEGFPITAVREIKILRQLNHPNIVNLKEIVTDKQNVLDFKRDKGAFYLVFEYMDHDLMGLLESGLVEFNESNIAHIMKQLLDGLSYCHKNNFLHRDIKCSNILMNNKGQIKLADFGLARLFSAEDKMRPYTNKVITLWYRPPELLLGEERYGPAIDVWSCGCILGELFKRKPIFQANTEPGQLDRISQTCGTPCPAVWPAVVNLPHWGTFKPKTQYRRRLREEFSFIPNGALDLLDAMLCLDPSKRVTAEEALNCEWLRNSTLTPPNLPHWQDCHEMWSKQRRRKQHQPPPQQVSQQLNLSQPVSQVQQ</sequence>
<dbReference type="EMBL" id="NCKU01006467">
    <property type="protein sequence ID" value="RWS03472.1"/>
    <property type="molecule type" value="Genomic_DNA"/>
</dbReference>
<evidence type="ECO:0000256" key="1">
    <source>
        <dbReference type="ARBA" id="ARBA00004123"/>
    </source>
</evidence>
<evidence type="ECO:0000256" key="8">
    <source>
        <dbReference type="ARBA" id="ARBA00022777"/>
    </source>
</evidence>
<feature type="signal peptide" evidence="18">
    <location>
        <begin position="1"/>
        <end position="18"/>
    </location>
</feature>
<keyword evidence="7 16" id="KW-0547">Nucleotide-binding</keyword>
<evidence type="ECO:0000256" key="14">
    <source>
        <dbReference type="ARBA" id="ARBA00048367"/>
    </source>
</evidence>
<evidence type="ECO:0000256" key="15">
    <source>
        <dbReference type="ARBA" id="ARBA00049280"/>
    </source>
</evidence>
<accession>A0A443QKC4</accession>
<dbReference type="SUPFAM" id="SSF56112">
    <property type="entry name" value="Protein kinase-like (PK-like)"/>
    <property type="match status" value="1"/>
</dbReference>
<dbReference type="GO" id="GO:0030332">
    <property type="term" value="F:cyclin binding"/>
    <property type="evidence" value="ECO:0007669"/>
    <property type="project" value="TreeGrafter"/>
</dbReference>
<feature type="region of interest" description="Disordered" evidence="17">
    <location>
        <begin position="169"/>
        <end position="195"/>
    </location>
</feature>
<feature type="region of interest" description="Disordered" evidence="17">
    <location>
        <begin position="66"/>
        <end position="126"/>
    </location>
</feature>
<evidence type="ECO:0000256" key="16">
    <source>
        <dbReference type="PROSITE-ProRule" id="PRU10141"/>
    </source>
</evidence>